<proteinExistence type="predicted"/>
<evidence type="ECO:0008006" key="5">
    <source>
        <dbReference type="Google" id="ProtNLM"/>
    </source>
</evidence>
<dbReference type="RefSeq" id="WP_123906977.1">
    <property type="nucleotide sequence ID" value="NZ_CP016907.1"/>
</dbReference>
<dbReference type="InterPro" id="IPR057055">
    <property type="entry name" value="wHTH-PRTase_assoc"/>
</dbReference>
<organism evidence="3 4">
    <name type="scientific">Flavobacterium anhuiense</name>
    <dbReference type="NCBI Taxonomy" id="459526"/>
    <lineage>
        <taxon>Bacteria</taxon>
        <taxon>Pseudomonadati</taxon>
        <taxon>Bacteroidota</taxon>
        <taxon>Flavobacteriia</taxon>
        <taxon>Flavobacteriales</taxon>
        <taxon>Flavobacteriaceae</taxon>
        <taxon>Flavobacterium</taxon>
    </lineage>
</organism>
<reference evidence="3 4" key="1">
    <citation type="submission" date="2016-08" db="EMBL/GenBank/DDBJ databases">
        <title>Complete genome sequence of Flavobacterium johnsoniae strain GSE09, a volatile-producing biocontrol agent isolated from cucumber (Cucumis sativus).</title>
        <authorList>
            <person name="Jeong J.-J."/>
            <person name="Oh J.Y."/>
            <person name="Jim Y.J."/>
            <person name="Sang M.K."/>
            <person name="Kim K.D."/>
        </authorList>
    </citation>
    <scope>NUCLEOTIDE SEQUENCE [LARGE SCALE GENOMIC DNA]</scope>
    <source>
        <strain evidence="3 4">GSE09</strain>
    </source>
</reference>
<dbReference type="SUPFAM" id="SSF53271">
    <property type="entry name" value="PRTase-like"/>
    <property type="match status" value="1"/>
</dbReference>
<dbReference type="AlphaFoldDB" id="A0AAC9CWH8"/>
<dbReference type="InterPro" id="IPR056920">
    <property type="entry name" value="PRTase-CE"/>
</dbReference>
<evidence type="ECO:0000259" key="2">
    <source>
        <dbReference type="Pfam" id="PF24409"/>
    </source>
</evidence>
<protein>
    <recommendedName>
        <fullName evidence="5">Phosphoribosyltransferase</fullName>
    </recommendedName>
</protein>
<dbReference type="Pfam" id="PF24390">
    <property type="entry name" value="PRTase-CE"/>
    <property type="match status" value="1"/>
</dbReference>
<dbReference type="Gene3D" id="3.40.50.2020">
    <property type="match status" value="1"/>
</dbReference>
<name>A0AAC9CWH8_9FLAO</name>
<dbReference type="KEGG" id="fjg:BB050_00076"/>
<dbReference type="InterPro" id="IPR029057">
    <property type="entry name" value="PRTase-like"/>
</dbReference>
<feature type="domain" description="PRTase associated wHTH" evidence="2">
    <location>
        <begin position="329"/>
        <end position="414"/>
    </location>
</feature>
<sequence length="416" mass="48361">MIRDYQEIINVISDRFSNSLSQLDIITWLENFDKTDWKKALTVLNNFEYYSTKDIIKEYENGLQNIINNSSGKIFLIPVGNIRKKGNERIVYYFGKSGSAMVYYLKKTPSFTRNSNRLTLLEESKFSELPENATIVLVDDFSGTGGTILEYYNKIKTELPEKHTIIVLTVAFMEKAEETLKKSNIHLIGNKKIPAFSERGSVFGYYPKMKAIRDFCFRYGNDLYSLEDYNNKNKQHPLGYQNTQALIGFEHSIPNNTLSIIWADCKNKNNDTYWSPLFPRRGNLIIERSKEFKQNQSYWVSILYKLGLNNNLFNDEEKYQTQTIQLVSILYLKRKQKSDLSISLMLGININEYDSIINIGKEKNLFDNNGKLTTNAINIIELIRKKIKFQNNSQIINQLKIEEDIVYVPKVFQGSS</sequence>
<dbReference type="EMBL" id="CP016907">
    <property type="protein sequence ID" value="AOC93232.1"/>
    <property type="molecule type" value="Genomic_DNA"/>
</dbReference>
<dbReference type="Proteomes" id="UP000093276">
    <property type="component" value="Chromosome"/>
</dbReference>
<evidence type="ECO:0000313" key="4">
    <source>
        <dbReference type="Proteomes" id="UP000093276"/>
    </source>
</evidence>
<evidence type="ECO:0000259" key="1">
    <source>
        <dbReference type="Pfam" id="PF24390"/>
    </source>
</evidence>
<feature type="domain" description="PRTase-CE" evidence="1">
    <location>
        <begin position="27"/>
        <end position="280"/>
    </location>
</feature>
<dbReference type="Pfam" id="PF24409">
    <property type="entry name" value="wHTH-PRTase_assc"/>
    <property type="match status" value="1"/>
</dbReference>
<accession>A0AAC9CWH8</accession>
<gene>
    <name evidence="3" type="ORF">BB050_00076</name>
</gene>
<dbReference type="GeneID" id="32305973"/>
<evidence type="ECO:0000313" key="3">
    <source>
        <dbReference type="EMBL" id="AOC93232.1"/>
    </source>
</evidence>